<evidence type="ECO:0000256" key="2">
    <source>
        <dbReference type="ARBA" id="ARBA00007362"/>
    </source>
</evidence>
<feature type="transmembrane region" description="Helical" evidence="7">
    <location>
        <begin position="65"/>
        <end position="83"/>
    </location>
</feature>
<name>A0A4R1Q775_9FIRM</name>
<evidence type="ECO:0000313" key="9">
    <source>
        <dbReference type="EMBL" id="TCL37847.1"/>
    </source>
</evidence>
<comment type="similarity">
    <text evidence="2">Belongs to the EamA transporter family.</text>
</comment>
<feature type="domain" description="EamA" evidence="8">
    <location>
        <begin position="148"/>
        <end position="280"/>
    </location>
</feature>
<feature type="domain" description="EamA" evidence="8">
    <location>
        <begin position="2"/>
        <end position="134"/>
    </location>
</feature>
<feature type="transmembrane region" description="Helical" evidence="7">
    <location>
        <begin position="121"/>
        <end position="139"/>
    </location>
</feature>
<accession>A0A4R1Q775</accession>
<sequence>MYIAYIVMCLIFGTTFLAIKVGVDAGIPPFFFGGTRFLAAGLAVGLVLYGKRQTIRLASAQLKDALYVGLMMTTALFAALYWGEQYISSGLAALLAAASPAMIALIQWHKKENKLAGVQKAGLGIGFAGVVLAIYPSVMVEANSWAIWAVLAVLAGELCAAVGAVRSRRALQQTTDVFLFNAYQMIFGGIGLLLLSLFFESFGTVRITPTAVWSWLYLTVLGSIVGHGIFYWLVKKSGPVFSSTWTYVSPIIAQGVGFWWLGEQVTMLSAAGLLLVLSGVQMQNVKVTEMLVVYIRNAVSSSSRT</sequence>
<dbReference type="EMBL" id="SLUI01000005">
    <property type="protein sequence ID" value="TCL37847.1"/>
    <property type="molecule type" value="Genomic_DNA"/>
</dbReference>
<feature type="transmembrane region" description="Helical" evidence="7">
    <location>
        <begin position="89"/>
        <end position="109"/>
    </location>
</feature>
<feature type="transmembrane region" description="Helical" evidence="7">
    <location>
        <begin position="177"/>
        <end position="199"/>
    </location>
</feature>
<evidence type="ECO:0000256" key="1">
    <source>
        <dbReference type="ARBA" id="ARBA00004651"/>
    </source>
</evidence>
<dbReference type="PANTHER" id="PTHR32322:SF18">
    <property type="entry name" value="S-ADENOSYLMETHIONINE_S-ADENOSYLHOMOCYSTEINE TRANSPORTER"/>
    <property type="match status" value="1"/>
</dbReference>
<reference evidence="9 10" key="1">
    <citation type="submission" date="2019-03" db="EMBL/GenBank/DDBJ databases">
        <title>Genomic Encyclopedia of Type Strains, Phase IV (KMG-IV): sequencing the most valuable type-strain genomes for metagenomic binning, comparative biology and taxonomic classification.</title>
        <authorList>
            <person name="Goeker M."/>
        </authorList>
    </citation>
    <scope>NUCLEOTIDE SEQUENCE [LARGE SCALE GENOMIC DNA]</scope>
    <source>
        <strain evidence="9 10">DSM 15969</strain>
    </source>
</reference>
<dbReference type="GO" id="GO:0005886">
    <property type="term" value="C:plasma membrane"/>
    <property type="evidence" value="ECO:0007669"/>
    <property type="project" value="UniProtKB-SubCell"/>
</dbReference>
<dbReference type="Pfam" id="PF00892">
    <property type="entry name" value="EamA"/>
    <property type="match status" value="2"/>
</dbReference>
<keyword evidence="3" id="KW-1003">Cell membrane</keyword>
<evidence type="ECO:0000256" key="3">
    <source>
        <dbReference type="ARBA" id="ARBA00022475"/>
    </source>
</evidence>
<organism evidence="9 10">
    <name type="scientific">Anaerospora hongkongensis</name>
    <dbReference type="NCBI Taxonomy" id="244830"/>
    <lineage>
        <taxon>Bacteria</taxon>
        <taxon>Bacillati</taxon>
        <taxon>Bacillota</taxon>
        <taxon>Negativicutes</taxon>
        <taxon>Selenomonadales</taxon>
        <taxon>Sporomusaceae</taxon>
        <taxon>Anaerospora</taxon>
    </lineage>
</organism>
<dbReference type="AlphaFoldDB" id="A0A4R1Q775"/>
<evidence type="ECO:0000256" key="4">
    <source>
        <dbReference type="ARBA" id="ARBA00022692"/>
    </source>
</evidence>
<keyword evidence="10" id="KW-1185">Reference proteome</keyword>
<feature type="transmembrane region" description="Helical" evidence="7">
    <location>
        <begin position="211"/>
        <end position="233"/>
    </location>
</feature>
<evidence type="ECO:0000259" key="8">
    <source>
        <dbReference type="Pfam" id="PF00892"/>
    </source>
</evidence>
<protein>
    <submittedName>
        <fullName evidence="9">Drug/metabolite transporter (DMT)-like permease</fullName>
    </submittedName>
</protein>
<dbReference type="InterPro" id="IPR037185">
    <property type="entry name" value="EmrE-like"/>
</dbReference>
<evidence type="ECO:0000256" key="7">
    <source>
        <dbReference type="SAM" id="Phobius"/>
    </source>
</evidence>
<comment type="subcellular location">
    <subcellularLocation>
        <location evidence="1">Cell membrane</location>
        <topology evidence="1">Multi-pass membrane protein</topology>
    </subcellularLocation>
</comment>
<evidence type="ECO:0000256" key="6">
    <source>
        <dbReference type="ARBA" id="ARBA00023136"/>
    </source>
</evidence>
<dbReference type="PANTHER" id="PTHR32322">
    <property type="entry name" value="INNER MEMBRANE TRANSPORTER"/>
    <property type="match status" value="1"/>
</dbReference>
<evidence type="ECO:0000256" key="5">
    <source>
        <dbReference type="ARBA" id="ARBA00022989"/>
    </source>
</evidence>
<dbReference type="SUPFAM" id="SSF103481">
    <property type="entry name" value="Multidrug resistance efflux transporter EmrE"/>
    <property type="match status" value="2"/>
</dbReference>
<gene>
    <name evidence="9" type="ORF">EV210_105288</name>
</gene>
<keyword evidence="5 7" id="KW-1133">Transmembrane helix</keyword>
<feature type="transmembrane region" description="Helical" evidence="7">
    <location>
        <begin position="145"/>
        <end position="165"/>
    </location>
</feature>
<keyword evidence="4 7" id="KW-0812">Transmembrane</keyword>
<feature type="transmembrane region" description="Helical" evidence="7">
    <location>
        <begin position="5"/>
        <end position="23"/>
    </location>
</feature>
<proteinExistence type="inferred from homology"/>
<dbReference type="InterPro" id="IPR000620">
    <property type="entry name" value="EamA_dom"/>
</dbReference>
<feature type="transmembrane region" description="Helical" evidence="7">
    <location>
        <begin position="29"/>
        <end position="49"/>
    </location>
</feature>
<dbReference type="RefSeq" id="WP_165898846.1">
    <property type="nucleotide sequence ID" value="NZ_SLUI01000005.1"/>
</dbReference>
<dbReference type="InterPro" id="IPR050638">
    <property type="entry name" value="AA-Vitamin_Transporters"/>
</dbReference>
<keyword evidence="6 7" id="KW-0472">Membrane</keyword>
<evidence type="ECO:0000313" key="10">
    <source>
        <dbReference type="Proteomes" id="UP000295063"/>
    </source>
</evidence>
<comment type="caution">
    <text evidence="9">The sequence shown here is derived from an EMBL/GenBank/DDBJ whole genome shotgun (WGS) entry which is preliminary data.</text>
</comment>
<dbReference type="Proteomes" id="UP000295063">
    <property type="component" value="Unassembled WGS sequence"/>
</dbReference>